<feature type="domain" description="HTH tetR-type" evidence="6">
    <location>
        <begin position="28"/>
        <end position="88"/>
    </location>
</feature>
<dbReference type="PROSITE" id="PS50977">
    <property type="entry name" value="HTH_TETR_2"/>
    <property type="match status" value="1"/>
</dbReference>
<protein>
    <submittedName>
        <fullName evidence="7">TetR family transcriptional regulator</fullName>
    </submittedName>
</protein>
<keyword evidence="2 4" id="KW-0238">DNA-binding</keyword>
<evidence type="ECO:0000259" key="6">
    <source>
        <dbReference type="PROSITE" id="PS50977"/>
    </source>
</evidence>
<dbReference type="RefSeq" id="WP_245577128.1">
    <property type="nucleotide sequence ID" value="NZ_JBIAZU010000002.1"/>
</dbReference>
<accession>A0ABW6WAM5</accession>
<dbReference type="InterPro" id="IPR001647">
    <property type="entry name" value="HTH_TetR"/>
</dbReference>
<evidence type="ECO:0000256" key="2">
    <source>
        <dbReference type="ARBA" id="ARBA00023125"/>
    </source>
</evidence>
<dbReference type="InterPro" id="IPR041678">
    <property type="entry name" value="TetR_C_16"/>
</dbReference>
<dbReference type="PANTHER" id="PTHR30055">
    <property type="entry name" value="HTH-TYPE TRANSCRIPTIONAL REGULATOR RUTR"/>
    <property type="match status" value="1"/>
</dbReference>
<gene>
    <name evidence="7" type="ORF">ACFY35_13040</name>
</gene>
<evidence type="ECO:0000256" key="1">
    <source>
        <dbReference type="ARBA" id="ARBA00023015"/>
    </source>
</evidence>
<organism evidence="7 8">
    <name type="scientific">Paractinoplanes globisporus</name>
    <dbReference type="NCBI Taxonomy" id="113565"/>
    <lineage>
        <taxon>Bacteria</taxon>
        <taxon>Bacillati</taxon>
        <taxon>Actinomycetota</taxon>
        <taxon>Actinomycetes</taxon>
        <taxon>Micromonosporales</taxon>
        <taxon>Micromonosporaceae</taxon>
        <taxon>Paractinoplanes</taxon>
    </lineage>
</organism>
<dbReference type="InterPro" id="IPR036271">
    <property type="entry name" value="Tet_transcr_reg_TetR-rel_C_sf"/>
</dbReference>
<evidence type="ECO:0000313" key="7">
    <source>
        <dbReference type="EMBL" id="MFF5290366.1"/>
    </source>
</evidence>
<dbReference type="InterPro" id="IPR023772">
    <property type="entry name" value="DNA-bd_HTH_TetR-type_CS"/>
</dbReference>
<dbReference type="SUPFAM" id="SSF48498">
    <property type="entry name" value="Tetracyclin repressor-like, C-terminal domain"/>
    <property type="match status" value="1"/>
</dbReference>
<dbReference type="Proteomes" id="UP001602245">
    <property type="component" value="Unassembled WGS sequence"/>
</dbReference>
<keyword evidence="3" id="KW-0804">Transcription</keyword>
<keyword evidence="8" id="KW-1185">Reference proteome</keyword>
<dbReference type="SUPFAM" id="SSF46689">
    <property type="entry name" value="Homeodomain-like"/>
    <property type="match status" value="1"/>
</dbReference>
<feature type="region of interest" description="Disordered" evidence="5">
    <location>
        <begin position="1"/>
        <end position="28"/>
    </location>
</feature>
<dbReference type="Pfam" id="PF00440">
    <property type="entry name" value="TetR_N"/>
    <property type="match status" value="1"/>
</dbReference>
<dbReference type="PANTHER" id="PTHR30055:SF234">
    <property type="entry name" value="HTH-TYPE TRANSCRIPTIONAL REGULATOR BETI"/>
    <property type="match status" value="1"/>
</dbReference>
<feature type="compositionally biased region" description="Low complexity" evidence="5">
    <location>
        <begin position="9"/>
        <end position="21"/>
    </location>
</feature>
<sequence length="220" mass="22534">MTPVPLPFASSTGSPASPASGPRRRDAAKTRQLLLDAARRRFAEDGYAATTVRDIADDAGVNVALISRYFASKEGLFEACLKTAGEELRRSTGEVGLDGIPEAIARHIAESSAGSVAGQLALLLRSSGDERADQIRLDMLRSSAGRLAALAGDGPDRLLRAEVVLAAAIGITLLRTSTGIEPLSSAGVAELTSPLRDLVGALLGDGSSGAQAGAGGHHPE</sequence>
<proteinExistence type="predicted"/>
<dbReference type="InterPro" id="IPR050109">
    <property type="entry name" value="HTH-type_TetR-like_transc_reg"/>
</dbReference>
<evidence type="ECO:0000256" key="5">
    <source>
        <dbReference type="SAM" id="MobiDB-lite"/>
    </source>
</evidence>
<comment type="caution">
    <text evidence="7">The sequence shown here is derived from an EMBL/GenBank/DDBJ whole genome shotgun (WGS) entry which is preliminary data.</text>
</comment>
<keyword evidence="1" id="KW-0805">Transcription regulation</keyword>
<evidence type="ECO:0000256" key="3">
    <source>
        <dbReference type="ARBA" id="ARBA00023163"/>
    </source>
</evidence>
<evidence type="ECO:0000313" key="8">
    <source>
        <dbReference type="Proteomes" id="UP001602245"/>
    </source>
</evidence>
<dbReference type="PROSITE" id="PS01081">
    <property type="entry name" value="HTH_TETR_1"/>
    <property type="match status" value="1"/>
</dbReference>
<dbReference type="EMBL" id="JBIAZU010000002">
    <property type="protein sequence ID" value="MFF5290366.1"/>
    <property type="molecule type" value="Genomic_DNA"/>
</dbReference>
<name>A0ABW6WAM5_9ACTN</name>
<dbReference type="Pfam" id="PF17920">
    <property type="entry name" value="TetR_C_16"/>
    <property type="match status" value="1"/>
</dbReference>
<dbReference type="PRINTS" id="PR00455">
    <property type="entry name" value="HTHTETR"/>
</dbReference>
<reference evidence="7 8" key="1">
    <citation type="submission" date="2024-10" db="EMBL/GenBank/DDBJ databases">
        <title>The Natural Products Discovery Center: Release of the First 8490 Sequenced Strains for Exploring Actinobacteria Biosynthetic Diversity.</title>
        <authorList>
            <person name="Kalkreuter E."/>
            <person name="Kautsar S.A."/>
            <person name="Yang D."/>
            <person name="Bader C.D."/>
            <person name="Teijaro C.N."/>
            <person name="Fluegel L."/>
            <person name="Davis C.M."/>
            <person name="Simpson J.R."/>
            <person name="Lauterbach L."/>
            <person name="Steele A.D."/>
            <person name="Gui C."/>
            <person name="Meng S."/>
            <person name="Li G."/>
            <person name="Viehrig K."/>
            <person name="Ye F."/>
            <person name="Su P."/>
            <person name="Kiefer A.F."/>
            <person name="Nichols A."/>
            <person name="Cepeda A.J."/>
            <person name="Yan W."/>
            <person name="Fan B."/>
            <person name="Jiang Y."/>
            <person name="Adhikari A."/>
            <person name="Zheng C.-J."/>
            <person name="Schuster L."/>
            <person name="Cowan T.M."/>
            <person name="Smanski M.J."/>
            <person name="Chevrette M.G."/>
            <person name="De Carvalho L.P.S."/>
            <person name="Shen B."/>
        </authorList>
    </citation>
    <scope>NUCLEOTIDE SEQUENCE [LARGE SCALE GENOMIC DNA]</scope>
    <source>
        <strain evidence="7 8">NPDC000087</strain>
    </source>
</reference>
<dbReference type="Gene3D" id="1.10.357.10">
    <property type="entry name" value="Tetracycline Repressor, domain 2"/>
    <property type="match status" value="1"/>
</dbReference>
<evidence type="ECO:0000256" key="4">
    <source>
        <dbReference type="PROSITE-ProRule" id="PRU00335"/>
    </source>
</evidence>
<feature type="DNA-binding region" description="H-T-H motif" evidence="4">
    <location>
        <begin position="51"/>
        <end position="70"/>
    </location>
</feature>
<dbReference type="InterPro" id="IPR009057">
    <property type="entry name" value="Homeodomain-like_sf"/>
</dbReference>